<dbReference type="SUPFAM" id="SSF103473">
    <property type="entry name" value="MFS general substrate transporter"/>
    <property type="match status" value="1"/>
</dbReference>
<comment type="subcellular location">
    <subcellularLocation>
        <location evidence="1">Membrane</location>
        <topology evidence="1">Multi-pass membrane protein</topology>
    </subcellularLocation>
</comment>
<dbReference type="InterPro" id="IPR011701">
    <property type="entry name" value="MFS"/>
</dbReference>
<gene>
    <name evidence="8" type="ORF">D9758_008532</name>
</gene>
<sequence length="486" mass="52754">MSELVPEVECVRNDSEIDEETPLLQGPPQLRRTPLPWAQFWIVLFLQLAEPLTSQVVAPFAPQLVRDMGVTHGDETRVGTYVGLLIAVFWFSQSVTVLHWSRLSDHIGRKPVILSGLAGLSFSMYCFGLSTTFRGFVISRAMTGILNGNIGVLKSMIAELTDSTNIAQAYAYTPAAWTSGGLLGPLAGGLLAHPAEQYPNVFGNSEFLKKHPYFLPSAVPATFAVCGWVIAFFFLKEPLKAPQPISSLFRFRRNQNCELQPEDAVVTDETENPVPFSRLLTWRVLLVVANYGFLSLIDIMFRGIHPLFLSTPVALGGLALPPSVIGKLVAAFGVCNGLVEILFFAWMHDTRGPKFTFLFGVISGVPTFALFPAISMAAKAYGLVSLTWTLVGLQIVFSSLMSFSFGAIFIYIANSAPNRASLGMTNGLNQMTVGLTRAIGPAVSNSLFSVSIKHNYVGGYMVYTVLVAAACVAMVVGSMLPGRGRH</sequence>
<feature type="transmembrane region" description="Helical" evidence="6">
    <location>
        <begin position="81"/>
        <end position="100"/>
    </location>
</feature>
<dbReference type="PANTHER" id="PTHR23504">
    <property type="entry name" value="MAJOR FACILITATOR SUPERFAMILY DOMAIN-CONTAINING PROTEIN 10"/>
    <property type="match status" value="1"/>
</dbReference>
<feature type="transmembrane region" description="Helical" evidence="6">
    <location>
        <begin position="458"/>
        <end position="480"/>
    </location>
</feature>
<dbReference type="GO" id="GO:0016020">
    <property type="term" value="C:membrane"/>
    <property type="evidence" value="ECO:0007669"/>
    <property type="project" value="UniProtKB-SubCell"/>
</dbReference>
<dbReference type="AlphaFoldDB" id="A0A8H5G5K7"/>
<feature type="transmembrane region" description="Helical" evidence="6">
    <location>
        <begin position="284"/>
        <end position="304"/>
    </location>
</feature>
<dbReference type="PROSITE" id="PS50850">
    <property type="entry name" value="MFS"/>
    <property type="match status" value="1"/>
</dbReference>
<evidence type="ECO:0000256" key="1">
    <source>
        <dbReference type="ARBA" id="ARBA00004141"/>
    </source>
</evidence>
<evidence type="ECO:0000313" key="9">
    <source>
        <dbReference type="Proteomes" id="UP000559256"/>
    </source>
</evidence>
<dbReference type="OrthoDB" id="419616at2759"/>
<evidence type="ECO:0000256" key="5">
    <source>
        <dbReference type="ARBA" id="ARBA00023136"/>
    </source>
</evidence>
<comment type="caution">
    <text evidence="8">The sequence shown here is derived from an EMBL/GenBank/DDBJ whole genome shotgun (WGS) entry which is preliminary data.</text>
</comment>
<feature type="transmembrane region" description="Helical" evidence="6">
    <location>
        <begin position="213"/>
        <end position="235"/>
    </location>
</feature>
<evidence type="ECO:0000256" key="6">
    <source>
        <dbReference type="SAM" id="Phobius"/>
    </source>
</evidence>
<dbReference type="Pfam" id="PF07690">
    <property type="entry name" value="MFS_1"/>
    <property type="match status" value="1"/>
</dbReference>
<name>A0A8H5G5K7_9AGAR</name>
<reference evidence="8 9" key="1">
    <citation type="journal article" date="2020" name="ISME J.">
        <title>Uncovering the hidden diversity of litter-decomposition mechanisms in mushroom-forming fungi.</title>
        <authorList>
            <person name="Floudas D."/>
            <person name="Bentzer J."/>
            <person name="Ahren D."/>
            <person name="Johansson T."/>
            <person name="Persson P."/>
            <person name="Tunlid A."/>
        </authorList>
    </citation>
    <scope>NUCLEOTIDE SEQUENCE [LARGE SCALE GENOMIC DNA]</scope>
    <source>
        <strain evidence="8 9">CBS 291.85</strain>
    </source>
</reference>
<dbReference type="InterPro" id="IPR001958">
    <property type="entry name" value="Tet-R_TetA/multi-R_MdtG-like"/>
</dbReference>
<keyword evidence="5 6" id="KW-0472">Membrane</keyword>
<proteinExistence type="predicted"/>
<accession>A0A8H5G5K7</accession>
<dbReference type="PRINTS" id="PR01035">
    <property type="entry name" value="TCRTETA"/>
</dbReference>
<dbReference type="Gene3D" id="1.20.1250.20">
    <property type="entry name" value="MFS general substrate transporter like domains"/>
    <property type="match status" value="1"/>
</dbReference>
<evidence type="ECO:0000259" key="7">
    <source>
        <dbReference type="PROSITE" id="PS50850"/>
    </source>
</evidence>
<keyword evidence="3 6" id="KW-0812">Transmembrane</keyword>
<feature type="transmembrane region" description="Helical" evidence="6">
    <location>
        <begin position="390"/>
        <end position="413"/>
    </location>
</feature>
<dbReference type="PANTHER" id="PTHR23504:SF15">
    <property type="entry name" value="MAJOR FACILITATOR SUPERFAMILY (MFS) PROFILE DOMAIN-CONTAINING PROTEIN"/>
    <property type="match status" value="1"/>
</dbReference>
<keyword evidence="9" id="KW-1185">Reference proteome</keyword>
<keyword evidence="4 6" id="KW-1133">Transmembrane helix</keyword>
<evidence type="ECO:0000256" key="2">
    <source>
        <dbReference type="ARBA" id="ARBA00022448"/>
    </source>
</evidence>
<dbReference type="GO" id="GO:0022857">
    <property type="term" value="F:transmembrane transporter activity"/>
    <property type="evidence" value="ECO:0007669"/>
    <property type="project" value="InterPro"/>
</dbReference>
<dbReference type="InterPro" id="IPR020846">
    <property type="entry name" value="MFS_dom"/>
</dbReference>
<feature type="domain" description="Major facilitator superfamily (MFS) profile" evidence="7">
    <location>
        <begin position="39"/>
        <end position="485"/>
    </location>
</feature>
<protein>
    <recommendedName>
        <fullName evidence="7">Major facilitator superfamily (MFS) profile domain-containing protein</fullName>
    </recommendedName>
</protein>
<dbReference type="Proteomes" id="UP000559256">
    <property type="component" value="Unassembled WGS sequence"/>
</dbReference>
<organism evidence="8 9">
    <name type="scientific">Tetrapyrgos nigripes</name>
    <dbReference type="NCBI Taxonomy" id="182062"/>
    <lineage>
        <taxon>Eukaryota</taxon>
        <taxon>Fungi</taxon>
        <taxon>Dikarya</taxon>
        <taxon>Basidiomycota</taxon>
        <taxon>Agaricomycotina</taxon>
        <taxon>Agaricomycetes</taxon>
        <taxon>Agaricomycetidae</taxon>
        <taxon>Agaricales</taxon>
        <taxon>Marasmiineae</taxon>
        <taxon>Marasmiaceae</taxon>
        <taxon>Tetrapyrgos</taxon>
    </lineage>
</organism>
<feature type="transmembrane region" description="Helical" evidence="6">
    <location>
        <begin position="357"/>
        <end position="378"/>
    </location>
</feature>
<feature type="transmembrane region" description="Helical" evidence="6">
    <location>
        <begin position="112"/>
        <end position="133"/>
    </location>
</feature>
<evidence type="ECO:0000313" key="8">
    <source>
        <dbReference type="EMBL" id="KAF5358781.1"/>
    </source>
</evidence>
<keyword evidence="2" id="KW-0813">Transport</keyword>
<dbReference type="EMBL" id="JAACJM010000048">
    <property type="protein sequence ID" value="KAF5358781.1"/>
    <property type="molecule type" value="Genomic_DNA"/>
</dbReference>
<evidence type="ECO:0000256" key="3">
    <source>
        <dbReference type="ARBA" id="ARBA00022692"/>
    </source>
</evidence>
<dbReference type="InterPro" id="IPR036259">
    <property type="entry name" value="MFS_trans_sf"/>
</dbReference>
<feature type="transmembrane region" description="Helical" evidence="6">
    <location>
        <begin position="324"/>
        <end position="345"/>
    </location>
</feature>
<evidence type="ECO:0000256" key="4">
    <source>
        <dbReference type="ARBA" id="ARBA00022989"/>
    </source>
</evidence>